<proteinExistence type="predicted"/>
<feature type="non-terminal residue" evidence="2">
    <location>
        <position position="1"/>
    </location>
</feature>
<dbReference type="SUPFAM" id="SSF48726">
    <property type="entry name" value="Immunoglobulin"/>
    <property type="match status" value="3"/>
</dbReference>
<dbReference type="Pfam" id="PF07679">
    <property type="entry name" value="I-set"/>
    <property type="match status" value="2"/>
</dbReference>
<dbReference type="SMART" id="SM00409">
    <property type="entry name" value="IG"/>
    <property type="match status" value="1"/>
</dbReference>
<gene>
    <name evidence="2" type="primary">ORF93437</name>
</gene>
<protein>
    <recommendedName>
        <fullName evidence="1">Ig-like domain-containing protein</fullName>
    </recommendedName>
</protein>
<dbReference type="InterPro" id="IPR013783">
    <property type="entry name" value="Ig-like_fold"/>
</dbReference>
<feature type="non-terminal residue" evidence="2">
    <location>
        <position position="215"/>
    </location>
</feature>
<dbReference type="InterPro" id="IPR003598">
    <property type="entry name" value="Ig_sub2"/>
</dbReference>
<dbReference type="SMART" id="SM00408">
    <property type="entry name" value="IGc2"/>
    <property type="match status" value="2"/>
</dbReference>
<dbReference type="PANTHER" id="PTHR45080:SF28">
    <property type="entry name" value="HEMICENTIN-2"/>
    <property type="match status" value="1"/>
</dbReference>
<reference evidence="2" key="1">
    <citation type="submission" date="2014-12" db="EMBL/GenBank/DDBJ databases">
        <title>Insight into the proteome of Arion vulgaris.</title>
        <authorList>
            <person name="Aradska J."/>
            <person name="Bulat T."/>
            <person name="Smidak R."/>
            <person name="Sarate P."/>
            <person name="Gangsoo J."/>
            <person name="Sialana F."/>
            <person name="Bilban M."/>
            <person name="Lubec G."/>
        </authorList>
    </citation>
    <scope>NUCLEOTIDE SEQUENCE</scope>
    <source>
        <tissue evidence="2">Skin</tissue>
    </source>
</reference>
<accession>A0A0B7A256</accession>
<sequence>KNVPIPAYGMPNIRIQDNGRQLVIISAQLLDSGDYSCQANNAAGDDRLQFNVVVMVPPEIESGPTEIAEIVNSRTVLQCETSGQPTPTVTWSKDQKPFPATGLRHRMLPSGSLEFMIVRLEDDGVYKCTASNPAGNASQTIEFKVQIPAKILNKGQTAIRVSEGQPLLLTCEVEGSPKPTIYWLKYRQYVETDARMKVMENGSLYIAKSDRGDSG</sequence>
<dbReference type="AlphaFoldDB" id="A0A0B7A256"/>
<feature type="domain" description="Ig-like" evidence="1">
    <location>
        <begin position="58"/>
        <end position="146"/>
    </location>
</feature>
<evidence type="ECO:0000313" key="2">
    <source>
        <dbReference type="EMBL" id="CEK74984.1"/>
    </source>
</evidence>
<name>A0A0B7A256_9EUPU</name>
<dbReference type="InterPro" id="IPR013098">
    <property type="entry name" value="Ig_I-set"/>
</dbReference>
<dbReference type="CDD" id="cd00096">
    <property type="entry name" value="Ig"/>
    <property type="match status" value="1"/>
</dbReference>
<dbReference type="FunFam" id="2.60.40.10:FF:000186">
    <property type="entry name" value="Hemicentin 1"/>
    <property type="match status" value="1"/>
</dbReference>
<dbReference type="InterPro" id="IPR003599">
    <property type="entry name" value="Ig_sub"/>
</dbReference>
<dbReference type="InterPro" id="IPR007110">
    <property type="entry name" value="Ig-like_dom"/>
</dbReference>
<dbReference type="PANTHER" id="PTHR45080">
    <property type="entry name" value="CONTACTIN 5"/>
    <property type="match status" value="1"/>
</dbReference>
<dbReference type="GO" id="GO:0005886">
    <property type="term" value="C:plasma membrane"/>
    <property type="evidence" value="ECO:0007669"/>
    <property type="project" value="TreeGrafter"/>
</dbReference>
<dbReference type="PROSITE" id="PS50835">
    <property type="entry name" value="IG_LIKE"/>
    <property type="match status" value="2"/>
</dbReference>
<dbReference type="Gene3D" id="2.60.40.10">
    <property type="entry name" value="Immunoglobulins"/>
    <property type="match status" value="3"/>
</dbReference>
<dbReference type="GO" id="GO:0007156">
    <property type="term" value="P:homophilic cell adhesion via plasma membrane adhesion molecules"/>
    <property type="evidence" value="ECO:0007669"/>
    <property type="project" value="TreeGrafter"/>
</dbReference>
<feature type="domain" description="Ig-like" evidence="1">
    <location>
        <begin position="148"/>
        <end position="215"/>
    </location>
</feature>
<dbReference type="InterPro" id="IPR036179">
    <property type="entry name" value="Ig-like_dom_sf"/>
</dbReference>
<evidence type="ECO:0000259" key="1">
    <source>
        <dbReference type="PROSITE" id="PS50835"/>
    </source>
</evidence>
<organism evidence="2">
    <name type="scientific">Arion vulgaris</name>
    <dbReference type="NCBI Taxonomy" id="1028688"/>
    <lineage>
        <taxon>Eukaryota</taxon>
        <taxon>Metazoa</taxon>
        <taxon>Spiralia</taxon>
        <taxon>Lophotrochozoa</taxon>
        <taxon>Mollusca</taxon>
        <taxon>Gastropoda</taxon>
        <taxon>Heterobranchia</taxon>
        <taxon>Euthyneura</taxon>
        <taxon>Panpulmonata</taxon>
        <taxon>Eupulmonata</taxon>
        <taxon>Stylommatophora</taxon>
        <taxon>Helicina</taxon>
        <taxon>Arionoidea</taxon>
        <taxon>Arionidae</taxon>
        <taxon>Arion</taxon>
    </lineage>
</organism>
<dbReference type="InterPro" id="IPR050958">
    <property type="entry name" value="Cell_Adh-Cytoskel_Orgn"/>
</dbReference>
<dbReference type="EMBL" id="HACG01028119">
    <property type="protein sequence ID" value="CEK74984.1"/>
    <property type="molecule type" value="Transcribed_RNA"/>
</dbReference>